<dbReference type="InterPro" id="IPR044094">
    <property type="entry name" value="AtsA-like_MBL-fold"/>
</dbReference>
<dbReference type="SMART" id="SM00849">
    <property type="entry name" value="Lactamase_B"/>
    <property type="match status" value="1"/>
</dbReference>
<comment type="caution">
    <text evidence="3">The sequence shown here is derived from an EMBL/GenBank/DDBJ whole genome shotgun (WGS) entry which is preliminary data.</text>
</comment>
<dbReference type="AlphaFoldDB" id="A0A939DF22"/>
<evidence type="ECO:0000313" key="4">
    <source>
        <dbReference type="Proteomes" id="UP000664303"/>
    </source>
</evidence>
<name>A0A939DF22_9GAMM</name>
<gene>
    <name evidence="3" type="ORF">JYP50_07060</name>
</gene>
<keyword evidence="1" id="KW-0378">Hydrolase</keyword>
<dbReference type="InterPro" id="IPR001279">
    <property type="entry name" value="Metallo-B-lactamas"/>
</dbReference>
<dbReference type="Pfam" id="PF00753">
    <property type="entry name" value="Lactamase_B"/>
    <property type="match status" value="1"/>
</dbReference>
<evidence type="ECO:0000256" key="1">
    <source>
        <dbReference type="ARBA" id="ARBA00022801"/>
    </source>
</evidence>
<proteinExistence type="predicted"/>
<dbReference type="EMBL" id="JAFKCZ010000005">
    <property type="protein sequence ID" value="MBN7796342.1"/>
    <property type="molecule type" value="Genomic_DNA"/>
</dbReference>
<keyword evidence="4" id="KW-1185">Reference proteome</keyword>
<dbReference type="SUPFAM" id="SSF56281">
    <property type="entry name" value="Metallo-hydrolase/oxidoreductase"/>
    <property type="match status" value="1"/>
</dbReference>
<dbReference type="CDD" id="cd07719">
    <property type="entry name" value="arylsulfatase_AtsA-like_MBL-fold"/>
    <property type="match status" value="1"/>
</dbReference>
<dbReference type="PANTHER" id="PTHR46018">
    <property type="entry name" value="ZINC PHOSPHODIESTERASE ELAC PROTEIN 1"/>
    <property type="match status" value="1"/>
</dbReference>
<dbReference type="Proteomes" id="UP000664303">
    <property type="component" value="Unassembled WGS sequence"/>
</dbReference>
<sequence>MAAGLESRLGADRLAELGEGLHLALCGAGGPLPGPRASGPCVAVVAGQRLFIVDIGTDSPRNLGRMGLPVGDVERVFLTHFHSDHIDGLGELATLRWAGGDNNQPLPVHGPEGVGQVVAGFNTAYSQDVTYRHAHHGDTVAPLAGAGLTALPFSQPAAGELAVLIDDGELTVAALAVDHAPVEPAVGYRFSYKGRSLLITGDTVKSPNVAHFARGVDLLVHEALAPNLVGMMNQAATKMGDPVLAKITHDIPDYHASPVEAAETARDAGVGHLLYYHIVPPLIIPGQKALFLDGAGDIFPDYTIGEDGVAFSLPVDSGDIIQVSDGL</sequence>
<feature type="domain" description="Metallo-beta-lactamase" evidence="2">
    <location>
        <begin position="38"/>
        <end position="255"/>
    </location>
</feature>
<evidence type="ECO:0000313" key="3">
    <source>
        <dbReference type="EMBL" id="MBN7796342.1"/>
    </source>
</evidence>
<reference evidence="3" key="1">
    <citation type="submission" date="2021-02" db="EMBL/GenBank/DDBJ databases">
        <title>PHA producing bacteria isolated from coastal sediment in Guangdong, Shenzhen.</title>
        <authorList>
            <person name="Zheng W."/>
            <person name="Yu S."/>
            <person name="Huang Y."/>
        </authorList>
    </citation>
    <scope>NUCLEOTIDE SEQUENCE</scope>
    <source>
        <strain evidence="3">TN14-10</strain>
    </source>
</reference>
<protein>
    <submittedName>
        <fullName evidence="3">MBL fold metallo-hydrolase</fullName>
    </submittedName>
</protein>
<organism evidence="3 4">
    <name type="scientific">Parahaliea mediterranea</name>
    <dbReference type="NCBI Taxonomy" id="651086"/>
    <lineage>
        <taxon>Bacteria</taxon>
        <taxon>Pseudomonadati</taxon>
        <taxon>Pseudomonadota</taxon>
        <taxon>Gammaproteobacteria</taxon>
        <taxon>Cellvibrionales</taxon>
        <taxon>Halieaceae</taxon>
        <taxon>Parahaliea</taxon>
    </lineage>
</organism>
<evidence type="ECO:0000259" key="2">
    <source>
        <dbReference type="SMART" id="SM00849"/>
    </source>
</evidence>
<accession>A0A939DF22</accession>
<dbReference type="GO" id="GO:0042781">
    <property type="term" value="F:3'-tRNA processing endoribonuclease activity"/>
    <property type="evidence" value="ECO:0007669"/>
    <property type="project" value="TreeGrafter"/>
</dbReference>
<dbReference type="PANTHER" id="PTHR46018:SF2">
    <property type="entry name" value="ZINC PHOSPHODIESTERASE ELAC PROTEIN 1"/>
    <property type="match status" value="1"/>
</dbReference>
<dbReference type="InterPro" id="IPR036866">
    <property type="entry name" value="RibonucZ/Hydroxyglut_hydro"/>
</dbReference>
<dbReference type="Gene3D" id="3.60.15.10">
    <property type="entry name" value="Ribonuclease Z/Hydroxyacylglutathione hydrolase-like"/>
    <property type="match status" value="1"/>
</dbReference>